<dbReference type="InterPro" id="IPR058575">
    <property type="entry name" value="NTP_transf_8_dom"/>
</dbReference>
<dbReference type="AlphaFoldDB" id="A0A2S7K9N5"/>
<dbReference type="Proteomes" id="UP000239504">
    <property type="component" value="Unassembled WGS sequence"/>
</dbReference>
<comment type="caution">
    <text evidence="3">The sequence shown here is derived from an EMBL/GenBank/DDBJ whole genome shotgun (WGS) entry which is preliminary data.</text>
</comment>
<evidence type="ECO:0000313" key="4">
    <source>
        <dbReference type="Proteomes" id="UP000239504"/>
    </source>
</evidence>
<sequence>MAGRTAAPPVTLPSLKTDAAPLRFLDFLLKETVQAAVLSKTGVLINVPTPERYAVHKLIVSTMRHSAGESAAKADKDVAQAATLIEAFSIKRRLDDSNEVLRETKKRGAGWRERLQTGTSRLPEKIRALSTPLT</sequence>
<protein>
    <recommendedName>
        <fullName evidence="2">Nucleotidyltransferase-like domain-containing protein</fullName>
    </recommendedName>
</protein>
<dbReference type="EMBL" id="PJCH01000003">
    <property type="protein sequence ID" value="PQA89207.1"/>
    <property type="molecule type" value="Genomic_DNA"/>
</dbReference>
<feature type="region of interest" description="Disordered" evidence="1">
    <location>
        <begin position="115"/>
        <end position="134"/>
    </location>
</feature>
<gene>
    <name evidence="3" type="ORF">CW354_04515</name>
</gene>
<name>A0A2S7K9N5_9PROT</name>
<evidence type="ECO:0000259" key="2">
    <source>
        <dbReference type="Pfam" id="PF12281"/>
    </source>
</evidence>
<organism evidence="3 4">
    <name type="scientific">Hyphococcus luteus</name>
    <dbReference type="NCBI Taxonomy" id="2058213"/>
    <lineage>
        <taxon>Bacteria</taxon>
        <taxon>Pseudomonadati</taxon>
        <taxon>Pseudomonadota</taxon>
        <taxon>Alphaproteobacteria</taxon>
        <taxon>Parvularculales</taxon>
        <taxon>Parvularculaceae</taxon>
        <taxon>Hyphococcus</taxon>
    </lineage>
</organism>
<accession>A0A2S7K9N5</accession>
<evidence type="ECO:0000313" key="3">
    <source>
        <dbReference type="EMBL" id="PQA89207.1"/>
    </source>
</evidence>
<keyword evidence="4" id="KW-1185">Reference proteome</keyword>
<reference evidence="3 4" key="1">
    <citation type="submission" date="2017-12" db="EMBL/GenBank/DDBJ databases">
        <authorList>
            <person name="Hurst M.R.H."/>
        </authorList>
    </citation>
    <scope>NUCLEOTIDE SEQUENCE [LARGE SCALE GENOMIC DNA]</scope>
    <source>
        <strain evidence="3 4">SY-3-19</strain>
    </source>
</reference>
<proteinExistence type="predicted"/>
<dbReference type="OrthoDB" id="5469612at2"/>
<dbReference type="Pfam" id="PF12281">
    <property type="entry name" value="NTP_transf_8"/>
    <property type="match status" value="1"/>
</dbReference>
<feature type="domain" description="Nucleotidyltransferase-like" evidence="2">
    <location>
        <begin position="7"/>
        <end position="92"/>
    </location>
</feature>
<evidence type="ECO:0000256" key="1">
    <source>
        <dbReference type="SAM" id="MobiDB-lite"/>
    </source>
</evidence>